<feature type="compositionally biased region" description="Low complexity" evidence="20">
    <location>
        <begin position="612"/>
        <end position="624"/>
    </location>
</feature>
<feature type="domain" description="AGC-kinase C-terminal" evidence="26">
    <location>
        <begin position="417"/>
        <end position="487"/>
    </location>
</feature>
<keyword evidence="5" id="KW-0963">Cytoplasm</keyword>
<dbReference type="GO" id="GO:0005524">
    <property type="term" value="F:ATP binding"/>
    <property type="evidence" value="ECO:0007669"/>
    <property type="project" value="UniProtKB-UniRule"/>
</dbReference>
<dbReference type="PROSITE" id="PS00108">
    <property type="entry name" value="PROTEIN_KINASE_ST"/>
    <property type="match status" value="1"/>
</dbReference>
<evidence type="ECO:0000256" key="14">
    <source>
        <dbReference type="ARBA" id="ARBA00022840"/>
    </source>
</evidence>
<keyword evidence="7" id="KW-0597">Phosphoprotein</keyword>
<dbReference type="PROSITE" id="PS50081">
    <property type="entry name" value="ZF_DAG_PE_2"/>
    <property type="match status" value="1"/>
</dbReference>
<dbReference type="SMART" id="SM00133">
    <property type="entry name" value="S_TK_X"/>
    <property type="match status" value="1"/>
</dbReference>
<protein>
    <recommendedName>
        <fullName evidence="4">non-specific serine/threonine protein kinase</fullName>
        <ecNumber evidence="4">2.7.11.1</ecNumber>
    </recommendedName>
</protein>
<keyword evidence="28" id="KW-1185">Reference proteome</keyword>
<dbReference type="InterPro" id="IPR011009">
    <property type="entry name" value="Kinase-like_dom_sf"/>
</dbReference>
<dbReference type="InterPro" id="IPR014930">
    <property type="entry name" value="Myotonic_dystrophy_kinase_coil"/>
</dbReference>
<evidence type="ECO:0000256" key="6">
    <source>
        <dbReference type="ARBA" id="ARBA00022527"/>
    </source>
</evidence>
<dbReference type="CDD" id="cd01243">
    <property type="entry name" value="PH_MRCK"/>
    <property type="match status" value="1"/>
</dbReference>
<dbReference type="InterPro" id="IPR001849">
    <property type="entry name" value="PH_domain"/>
</dbReference>
<dbReference type="SMART" id="SM00109">
    <property type="entry name" value="C1"/>
    <property type="match status" value="1"/>
</dbReference>
<feature type="region of interest" description="Disordered" evidence="20">
    <location>
        <begin position="1583"/>
        <end position="1679"/>
    </location>
</feature>
<dbReference type="Gene3D" id="1.20.5.340">
    <property type="match status" value="1"/>
</dbReference>
<feature type="coiled-coil region" evidence="19">
    <location>
        <begin position="694"/>
        <end position="739"/>
    </location>
</feature>
<proteinExistence type="inferred from homology"/>
<dbReference type="PANTHER" id="PTHR22988:SF22">
    <property type="entry name" value="SERINE_THREONINE-PROTEIN KINASE MRCK GAMMA"/>
    <property type="match status" value="1"/>
</dbReference>
<feature type="domain" description="Phorbol-ester/DAG-type" evidence="23">
    <location>
        <begin position="969"/>
        <end position="1018"/>
    </location>
</feature>
<evidence type="ECO:0000259" key="23">
    <source>
        <dbReference type="PROSITE" id="PS50081"/>
    </source>
</evidence>
<dbReference type="Pfam" id="PF00433">
    <property type="entry name" value="Pkinase_C"/>
    <property type="match status" value="1"/>
</dbReference>
<dbReference type="InterPro" id="IPR000095">
    <property type="entry name" value="CRIB_dom"/>
</dbReference>
<keyword evidence="6" id="KW-0723">Serine/threonine-protein kinase</keyword>
<dbReference type="Gene3D" id="2.30.29.30">
    <property type="entry name" value="Pleckstrin-homology domain (PH domain)/Phosphotyrosine-binding domain (PTB)"/>
    <property type="match status" value="1"/>
</dbReference>
<feature type="region of interest" description="Disordered" evidence="20">
    <location>
        <begin position="541"/>
        <end position="564"/>
    </location>
</feature>
<dbReference type="PROSITE" id="PS50219">
    <property type="entry name" value="CNH"/>
    <property type="match status" value="1"/>
</dbReference>
<feature type="region of interest" description="Disordered" evidence="20">
    <location>
        <begin position="953"/>
        <end position="974"/>
    </location>
</feature>
<feature type="region of interest" description="Disordered" evidence="20">
    <location>
        <begin position="605"/>
        <end position="624"/>
    </location>
</feature>
<keyword evidence="14 18" id="KW-0067">ATP-binding</keyword>
<evidence type="ECO:0000256" key="18">
    <source>
        <dbReference type="PROSITE-ProRule" id="PRU10141"/>
    </source>
</evidence>
<dbReference type="PROSITE" id="PS00107">
    <property type="entry name" value="PROTEIN_KINASE_ATP"/>
    <property type="match status" value="1"/>
</dbReference>
<evidence type="ECO:0000259" key="25">
    <source>
        <dbReference type="PROSITE" id="PS50219"/>
    </source>
</evidence>
<evidence type="ECO:0000256" key="1">
    <source>
        <dbReference type="ARBA" id="ARBA00001946"/>
    </source>
</evidence>
<keyword evidence="10 18" id="KW-0547">Nucleotide-binding</keyword>
<evidence type="ECO:0000256" key="16">
    <source>
        <dbReference type="ARBA" id="ARBA00047899"/>
    </source>
</evidence>
<feature type="compositionally biased region" description="Polar residues" evidence="20">
    <location>
        <begin position="1639"/>
        <end position="1655"/>
    </location>
</feature>
<dbReference type="FunFam" id="1.10.510.10:FF:000751">
    <property type="entry name" value="Non-specific serine/threonine protein kinase"/>
    <property type="match status" value="1"/>
</dbReference>
<dbReference type="EC" id="2.7.11.1" evidence="4"/>
<dbReference type="SUPFAM" id="SSF50729">
    <property type="entry name" value="PH domain-like"/>
    <property type="match status" value="1"/>
</dbReference>
<evidence type="ECO:0000313" key="27">
    <source>
        <dbReference type="EMBL" id="KAK1335520.1"/>
    </source>
</evidence>
<evidence type="ECO:0000256" key="13">
    <source>
        <dbReference type="ARBA" id="ARBA00022833"/>
    </source>
</evidence>
<dbReference type="Pfam" id="PF25346">
    <property type="entry name" value="PH_MRCK"/>
    <property type="match status" value="1"/>
</dbReference>
<dbReference type="Pfam" id="PF08826">
    <property type="entry name" value="DMPK_coil"/>
    <property type="match status" value="1"/>
</dbReference>
<evidence type="ECO:0000259" key="21">
    <source>
        <dbReference type="PROSITE" id="PS50003"/>
    </source>
</evidence>
<evidence type="ECO:0000256" key="9">
    <source>
        <dbReference type="ARBA" id="ARBA00022723"/>
    </source>
</evidence>
<feature type="domain" description="Protein kinase" evidence="22">
    <location>
        <begin position="71"/>
        <end position="416"/>
    </location>
</feature>
<keyword evidence="11" id="KW-0863">Zinc-finger</keyword>
<comment type="catalytic activity">
    <reaction evidence="17">
        <text>L-seryl-[protein] + ATP = O-phospho-L-seryl-[protein] + ADP + H(+)</text>
        <dbReference type="Rhea" id="RHEA:17989"/>
        <dbReference type="Rhea" id="RHEA-COMP:9863"/>
        <dbReference type="Rhea" id="RHEA-COMP:11604"/>
        <dbReference type="ChEBI" id="CHEBI:15378"/>
        <dbReference type="ChEBI" id="CHEBI:29999"/>
        <dbReference type="ChEBI" id="CHEBI:30616"/>
        <dbReference type="ChEBI" id="CHEBI:83421"/>
        <dbReference type="ChEBI" id="CHEBI:456216"/>
        <dbReference type="EC" id="2.7.11.1"/>
    </reaction>
</comment>
<name>A0AA40LJU3_CNENI</name>
<dbReference type="InterPro" id="IPR046349">
    <property type="entry name" value="C1-like_sf"/>
</dbReference>
<evidence type="ECO:0000256" key="17">
    <source>
        <dbReference type="ARBA" id="ARBA00048679"/>
    </source>
</evidence>
<dbReference type="PROSITE" id="PS51285">
    <property type="entry name" value="AGC_KINASE_CTER"/>
    <property type="match status" value="1"/>
</dbReference>
<dbReference type="InterPro" id="IPR001180">
    <property type="entry name" value="CNH_dom"/>
</dbReference>
<dbReference type="GO" id="GO:0005856">
    <property type="term" value="C:cytoskeleton"/>
    <property type="evidence" value="ECO:0007669"/>
    <property type="project" value="TreeGrafter"/>
</dbReference>
<evidence type="ECO:0000256" key="3">
    <source>
        <dbReference type="ARBA" id="ARBA00005719"/>
    </source>
</evidence>
<feature type="binding site" evidence="18">
    <location>
        <position position="110"/>
    </location>
    <ligand>
        <name>ATP</name>
        <dbReference type="ChEBI" id="CHEBI:30616"/>
    </ligand>
</feature>
<dbReference type="FunFam" id="3.30.200.20:FF:001055">
    <property type="entry name" value="Serine/threonine-protein kinase MRCK beta"/>
    <property type="match status" value="1"/>
</dbReference>
<dbReference type="PROSITE" id="PS00479">
    <property type="entry name" value="ZF_DAG_PE_1"/>
    <property type="match status" value="1"/>
</dbReference>
<evidence type="ECO:0000256" key="8">
    <source>
        <dbReference type="ARBA" id="ARBA00022679"/>
    </source>
</evidence>
<evidence type="ECO:0000256" key="7">
    <source>
        <dbReference type="ARBA" id="ARBA00022553"/>
    </source>
</evidence>
<gene>
    <name evidence="27" type="ORF">QTO34_003307</name>
</gene>
<dbReference type="GO" id="GO:0008270">
    <property type="term" value="F:zinc ion binding"/>
    <property type="evidence" value="ECO:0007669"/>
    <property type="project" value="UniProtKB-KW"/>
</dbReference>
<dbReference type="SMART" id="SM00233">
    <property type="entry name" value="PH"/>
    <property type="match status" value="1"/>
</dbReference>
<accession>A0AA40LJU3</accession>
<dbReference type="InterPro" id="IPR000719">
    <property type="entry name" value="Prot_kinase_dom"/>
</dbReference>
<feature type="domain" description="CRIB" evidence="24">
    <location>
        <begin position="1568"/>
        <end position="1581"/>
    </location>
</feature>
<dbReference type="EMBL" id="JAULJE010000013">
    <property type="protein sequence ID" value="KAK1335520.1"/>
    <property type="molecule type" value="Genomic_DNA"/>
</dbReference>
<keyword evidence="13" id="KW-0862">Zinc</keyword>
<comment type="similarity">
    <text evidence="3">Belongs to the protein kinase superfamily. AGC Ser/Thr protein kinase family. DMPK subfamily.</text>
</comment>
<dbReference type="PROSITE" id="PS50108">
    <property type="entry name" value="CRIB"/>
    <property type="match status" value="1"/>
</dbReference>
<evidence type="ECO:0000259" key="26">
    <source>
        <dbReference type="PROSITE" id="PS51285"/>
    </source>
</evidence>
<keyword evidence="12" id="KW-0418">Kinase</keyword>
<dbReference type="Pfam" id="PF00780">
    <property type="entry name" value="CNH"/>
    <property type="match status" value="1"/>
</dbReference>
<feature type="coiled-coil region" evidence="19">
    <location>
        <begin position="805"/>
        <end position="860"/>
    </location>
</feature>
<dbReference type="InterPro" id="IPR008271">
    <property type="entry name" value="Ser/Thr_kinase_AS"/>
</dbReference>
<feature type="domain" description="CNH" evidence="25">
    <location>
        <begin position="1183"/>
        <end position="1497"/>
    </location>
</feature>
<dbReference type="PROSITE" id="PS50003">
    <property type="entry name" value="PH_DOMAIN"/>
    <property type="match status" value="1"/>
</dbReference>
<evidence type="ECO:0000256" key="19">
    <source>
        <dbReference type="SAM" id="Coils"/>
    </source>
</evidence>
<feature type="compositionally biased region" description="Basic and acidic residues" evidence="20">
    <location>
        <begin position="899"/>
        <end position="918"/>
    </location>
</feature>
<feature type="region of interest" description="Disordered" evidence="20">
    <location>
        <begin position="644"/>
        <end position="694"/>
    </location>
</feature>
<evidence type="ECO:0000259" key="22">
    <source>
        <dbReference type="PROSITE" id="PS50011"/>
    </source>
</evidence>
<dbReference type="SMART" id="SM00036">
    <property type="entry name" value="CNH"/>
    <property type="match status" value="1"/>
</dbReference>
<dbReference type="FunFam" id="3.30.60.20:FF:000049">
    <property type="entry name" value="serine/threonine-protein kinase MRCK gamma isoform X2"/>
    <property type="match status" value="1"/>
</dbReference>
<evidence type="ECO:0000256" key="5">
    <source>
        <dbReference type="ARBA" id="ARBA00022490"/>
    </source>
</evidence>
<dbReference type="SUPFAM" id="SSF56112">
    <property type="entry name" value="Protein kinase-like (PK-like)"/>
    <property type="match status" value="1"/>
</dbReference>
<dbReference type="GO" id="GO:0031032">
    <property type="term" value="P:actomyosin structure organization"/>
    <property type="evidence" value="ECO:0007669"/>
    <property type="project" value="TreeGrafter"/>
</dbReference>
<feature type="domain" description="PH" evidence="21">
    <location>
        <begin position="1038"/>
        <end position="1157"/>
    </location>
</feature>
<dbReference type="Gene3D" id="3.30.200.20">
    <property type="entry name" value="Phosphorylase Kinase, domain 1"/>
    <property type="match status" value="2"/>
</dbReference>
<dbReference type="FunFam" id="1.20.5.340:FF:000031">
    <property type="entry name" value="CDC42 binding protein kinase gamma"/>
    <property type="match status" value="1"/>
</dbReference>
<keyword evidence="9" id="KW-0479">Metal-binding</keyword>
<keyword evidence="15 19" id="KW-0175">Coiled coil</keyword>
<dbReference type="PANTHER" id="PTHR22988">
    <property type="entry name" value="MYOTONIC DYSTROPHY S/T KINASE-RELATED"/>
    <property type="match status" value="1"/>
</dbReference>
<dbReference type="InterPro" id="IPR000961">
    <property type="entry name" value="AGC-kinase_C"/>
</dbReference>
<evidence type="ECO:0000256" key="11">
    <source>
        <dbReference type="ARBA" id="ARBA00022771"/>
    </source>
</evidence>
<evidence type="ECO:0000313" key="28">
    <source>
        <dbReference type="Proteomes" id="UP001177744"/>
    </source>
</evidence>
<feature type="region of interest" description="Disordered" evidence="20">
    <location>
        <begin position="880"/>
        <end position="937"/>
    </location>
</feature>
<dbReference type="Gene3D" id="1.10.510.10">
    <property type="entry name" value="Transferase(Phosphotransferase) domain 1"/>
    <property type="match status" value="1"/>
</dbReference>
<dbReference type="InterPro" id="IPR002219">
    <property type="entry name" value="PKC_DAG/PE"/>
</dbReference>
<dbReference type="InterPro" id="IPR057529">
    <property type="entry name" value="MRCK/ROCK_PH"/>
</dbReference>
<evidence type="ECO:0000256" key="15">
    <source>
        <dbReference type="ARBA" id="ARBA00023054"/>
    </source>
</evidence>
<comment type="caution">
    <text evidence="27">The sequence shown here is derived from an EMBL/GenBank/DDBJ whole genome shotgun (WGS) entry which is preliminary data.</text>
</comment>
<evidence type="ECO:0000256" key="2">
    <source>
        <dbReference type="ARBA" id="ARBA00004496"/>
    </source>
</evidence>
<dbReference type="Pfam" id="PF00069">
    <property type="entry name" value="Pkinase"/>
    <property type="match status" value="1"/>
</dbReference>
<comment type="cofactor">
    <cofactor evidence="1">
        <name>Mg(2+)</name>
        <dbReference type="ChEBI" id="CHEBI:18420"/>
    </cofactor>
</comment>
<sequence length="1679" mass="185603">MERRLRALDRLARGEAGGGPGLDGLLDLLLGLHHELSSAPLRRERNVAQFLSWASPFVTKVKELRLQREDFEILKVIGRGAFGEVSSGLGRREEGRRGEAEDSGQIFAMKMLHKWEMLKRAETACFREERDVLVKGDGRWVTALHYAFQDEEYLSPTGPLGGEVLGQVSLFPSDSCPTHHHPVPGDGLLRRRGLLTLLSRFEDRLPPELAQFYLAEMVLAIHSLHQLGYVHRDVKPDNILLDMNGHIRLADFGSCLRLNSSGMVDSSVAVGTPDYISPEILQAMEEGKGHYGPQCDWWSLGVCAYELLFGETPFYAESLVETYAKIMNHEVWLPGSGVLGGQRDSRVHEVGDACRWGWDSGYPPAPLPGLQDHLQFPSDVPDVPASAQDLIRQLLCRQEERLGRGGLDDFRNHPFFEGVDWERLATSTAPYIPELRGPVDTSNFDVDDDTLNHPGTLPPPSHGAFSGHHLPFVGFTYTSGSPSPESSSEQLAALERKLRCLEQEKTELSRKLQEALQIPSDHRELEQLRKEVQTLQDRLSETLRDSKAPLSQTDGPPAGSDGDLQQERDRLLQELAEARAGLRAQEKELCRAQGGQEELLRRLQETQEREAASASQTQALSSQLEEAQAARRELQAQVATLSREVTQLQRQRERSLEKESSRVKTVHTASETNGTGSPEGGPRRLSCGRRPRGKEEALCRLQEENRRLSREQERLVEELEREQQSRQRLEGERRETEGNWEAQIADILSWVNDEKVSRGYLQALATKMAEELESLRNVGTQTLPARPLDHQWKARRLQKMEASARLELQLALEAEIRAKQSLQEQLTQVQEAQLQAESHLQEAEKQNRGLQQELAALREELRARGPGGEHQVLKLPDSLPAFPELRGKNPVQGLVGEGPGDRHRGLDFAPKPQKDSAKDPGISGEAPRPGVEPELRPEGRRSLRLGAVFPRGPAAATAPAEGPPAKPGSHMLRPRSFPSPTKCLRCTSLMLGLGRQGLGCDACGYFCHWACAPQAPPCPVPPDLLCTALGVHPETGTGTAYEGFLSVPRPSGVRRGWQRVFAALSDSRLLLFDAPDPRLSPASGALLQALDLRDPQFSATPVLASDVIHAQSKDLPRIFRVTASQLTVPPVTCTVLLLAESEAERERWLQVLGELQRLLLDTRPRPRPVYTLKEAYDNGLPLLSHTLCAAVIDQDRLALGTEEGLFVIHLHSNGTCQAGPRLVWVGLAPGPRRMGTELLLTHLLVTLSLTNSTDIFQVGECRRVQRLAVSPTAGFLAVLCGRGPSVRLFPLAELESAEVTGAKIPESRGCQALAAGRILQARTPVLCIAVKRQVLCYQLGPGPGPWHHRIRELQAPAPVQSLELLGDRLCVGAAGAFSLYPLLNEAAPLALGGSLMPEELPPSRGGLGEALGAVELSLSEFLLLFTTAGVYVDSAGRKSRIHELLWPALPTGWGYAVPYLTVFSENSIDVFDVRKAEWVQTVPLKKVRPLNPEGSLFLYGTEKVRLTYLRNRLAEKDEFNIPDLTDNSRRQLFRTKSKRRFFFRVSDEQRQQQRREMLKDPFVRSKLISPPTNFNHLVHVGFTDRKPSARDPPPAPEGKGRGARSSVPQRPHSFSEASRRPASTGSDGNADPMKKKPWTSLSSESVSCPQGSLSPAASLIQVSERPRSLPPAPESESSP</sequence>
<dbReference type="InterPro" id="IPR050839">
    <property type="entry name" value="Rho-assoc_Ser/Thr_Kinase"/>
</dbReference>
<comment type="subcellular location">
    <subcellularLocation>
        <location evidence="2">Cytoplasm</location>
    </subcellularLocation>
</comment>
<dbReference type="GO" id="GO:0005737">
    <property type="term" value="C:cytoplasm"/>
    <property type="evidence" value="ECO:0007669"/>
    <property type="project" value="UniProtKB-SubCell"/>
</dbReference>
<dbReference type="FunFam" id="2.30.29.30:FF:000242">
    <property type="entry name" value="serine/threonine-protein kinase MRCK gamma isoform X1"/>
    <property type="match status" value="1"/>
</dbReference>
<dbReference type="SUPFAM" id="SSF57889">
    <property type="entry name" value="Cysteine-rich domain"/>
    <property type="match status" value="1"/>
</dbReference>
<dbReference type="InterPro" id="IPR017892">
    <property type="entry name" value="Pkinase_C"/>
</dbReference>
<dbReference type="InterPro" id="IPR017441">
    <property type="entry name" value="Protein_kinase_ATP_BS"/>
</dbReference>
<dbReference type="Pfam" id="PF00130">
    <property type="entry name" value="C1_1"/>
    <property type="match status" value="1"/>
</dbReference>
<evidence type="ECO:0000256" key="10">
    <source>
        <dbReference type="ARBA" id="ARBA00022741"/>
    </source>
</evidence>
<comment type="catalytic activity">
    <reaction evidence="16">
        <text>L-threonyl-[protein] + ATP = O-phospho-L-threonyl-[protein] + ADP + H(+)</text>
        <dbReference type="Rhea" id="RHEA:46608"/>
        <dbReference type="Rhea" id="RHEA-COMP:11060"/>
        <dbReference type="Rhea" id="RHEA-COMP:11605"/>
        <dbReference type="ChEBI" id="CHEBI:15378"/>
        <dbReference type="ChEBI" id="CHEBI:30013"/>
        <dbReference type="ChEBI" id="CHEBI:30616"/>
        <dbReference type="ChEBI" id="CHEBI:61977"/>
        <dbReference type="ChEBI" id="CHEBI:456216"/>
        <dbReference type="EC" id="2.7.11.1"/>
    </reaction>
</comment>
<dbReference type="Gene3D" id="3.30.60.20">
    <property type="match status" value="1"/>
</dbReference>
<dbReference type="PROSITE" id="PS50011">
    <property type="entry name" value="PROTEIN_KINASE_DOM"/>
    <property type="match status" value="1"/>
</dbReference>
<dbReference type="Proteomes" id="UP001177744">
    <property type="component" value="Unassembled WGS sequence"/>
</dbReference>
<dbReference type="InterPro" id="IPR011993">
    <property type="entry name" value="PH-like_dom_sf"/>
</dbReference>
<dbReference type="SMART" id="SM00220">
    <property type="entry name" value="S_TKc"/>
    <property type="match status" value="1"/>
</dbReference>
<evidence type="ECO:0000259" key="24">
    <source>
        <dbReference type="PROSITE" id="PS50108"/>
    </source>
</evidence>
<dbReference type="GO" id="GO:0004674">
    <property type="term" value="F:protein serine/threonine kinase activity"/>
    <property type="evidence" value="ECO:0007669"/>
    <property type="project" value="UniProtKB-KW"/>
</dbReference>
<evidence type="ECO:0000256" key="12">
    <source>
        <dbReference type="ARBA" id="ARBA00022777"/>
    </source>
</evidence>
<organism evidence="27 28">
    <name type="scientific">Cnephaeus nilssonii</name>
    <name type="common">Northern bat</name>
    <name type="synonym">Eptesicus nilssonii</name>
    <dbReference type="NCBI Taxonomy" id="3371016"/>
    <lineage>
        <taxon>Eukaryota</taxon>
        <taxon>Metazoa</taxon>
        <taxon>Chordata</taxon>
        <taxon>Craniata</taxon>
        <taxon>Vertebrata</taxon>
        <taxon>Euteleostomi</taxon>
        <taxon>Mammalia</taxon>
        <taxon>Eutheria</taxon>
        <taxon>Laurasiatheria</taxon>
        <taxon>Chiroptera</taxon>
        <taxon>Yangochiroptera</taxon>
        <taxon>Vespertilionidae</taxon>
        <taxon>Cnephaeus</taxon>
    </lineage>
</organism>
<evidence type="ECO:0000256" key="4">
    <source>
        <dbReference type="ARBA" id="ARBA00012513"/>
    </source>
</evidence>
<feature type="compositionally biased region" description="Basic and acidic residues" evidence="20">
    <location>
        <begin position="650"/>
        <end position="662"/>
    </location>
</feature>
<evidence type="ECO:0000256" key="20">
    <source>
        <dbReference type="SAM" id="MobiDB-lite"/>
    </source>
</evidence>
<feature type="compositionally biased region" description="Polar residues" evidence="20">
    <location>
        <begin position="667"/>
        <end position="676"/>
    </location>
</feature>
<keyword evidence="8" id="KW-0808">Transferase</keyword>
<reference evidence="27" key="1">
    <citation type="submission" date="2023-06" db="EMBL/GenBank/DDBJ databases">
        <title>Reference genome for the Northern bat (Eptesicus nilssonii), a most northern bat species.</title>
        <authorList>
            <person name="Laine V.N."/>
            <person name="Pulliainen A.T."/>
            <person name="Lilley T.M."/>
        </authorList>
    </citation>
    <scope>NUCLEOTIDE SEQUENCE</scope>
    <source>
        <strain evidence="27">BLF_Eptnil</strain>
        <tissue evidence="27">Kidney</tissue>
    </source>
</reference>